<gene>
    <name evidence="6" type="ORF">DID87_07055</name>
</gene>
<dbReference type="AlphaFoldDB" id="A0A5C4THI7"/>
<dbReference type="Proteomes" id="UP000313312">
    <property type="component" value="Unassembled WGS sequence"/>
</dbReference>
<dbReference type="InterPro" id="IPR038765">
    <property type="entry name" value="Papain-like_cys_pep_sf"/>
</dbReference>
<dbReference type="SUPFAM" id="SSF69360">
    <property type="entry name" value="Cell wall binding repeat"/>
    <property type="match status" value="1"/>
</dbReference>
<dbReference type="InterPro" id="IPR000064">
    <property type="entry name" value="NLP_P60_dom"/>
</dbReference>
<evidence type="ECO:0000256" key="1">
    <source>
        <dbReference type="ARBA" id="ARBA00007074"/>
    </source>
</evidence>
<dbReference type="Gene3D" id="2.10.270.10">
    <property type="entry name" value="Cholin Binding"/>
    <property type="match status" value="1"/>
</dbReference>
<keyword evidence="2" id="KW-0645">Protease</keyword>
<comment type="similarity">
    <text evidence="1">Belongs to the peptidase C40 family.</text>
</comment>
<comment type="caution">
    <text evidence="6">The sequence shown here is derived from an EMBL/GenBank/DDBJ whole genome shotgun (WGS) entry which is preliminary data.</text>
</comment>
<dbReference type="InterPro" id="IPR051202">
    <property type="entry name" value="Peptidase_C40"/>
</dbReference>
<dbReference type="GO" id="GO:0006508">
    <property type="term" value="P:proteolysis"/>
    <property type="evidence" value="ECO:0007669"/>
    <property type="project" value="UniProtKB-KW"/>
</dbReference>
<dbReference type="EMBL" id="QFCR01000049">
    <property type="protein sequence ID" value="TNK89740.1"/>
    <property type="molecule type" value="Genomic_DNA"/>
</dbReference>
<dbReference type="PROSITE" id="PS51935">
    <property type="entry name" value="NLPC_P60"/>
    <property type="match status" value="1"/>
</dbReference>
<dbReference type="GO" id="GO:0008234">
    <property type="term" value="F:cysteine-type peptidase activity"/>
    <property type="evidence" value="ECO:0007669"/>
    <property type="project" value="UniProtKB-KW"/>
</dbReference>
<dbReference type="PANTHER" id="PTHR47053">
    <property type="entry name" value="MUREIN DD-ENDOPEPTIDASE MEPH-RELATED"/>
    <property type="match status" value="1"/>
</dbReference>
<dbReference type="SUPFAM" id="SSF54001">
    <property type="entry name" value="Cysteine proteinases"/>
    <property type="match status" value="1"/>
</dbReference>
<dbReference type="PANTHER" id="PTHR47053:SF1">
    <property type="entry name" value="MUREIN DD-ENDOPEPTIDASE MEPH-RELATED"/>
    <property type="match status" value="1"/>
</dbReference>
<name>A0A5C4THI7_FRUSA</name>
<keyword evidence="4" id="KW-0788">Thiol protease</keyword>
<accession>A0A5C4THI7</accession>
<organism evidence="6 7">
    <name type="scientific">Fructilactobacillus sanfranciscensis</name>
    <name type="common">Lactobacillus sanfranciscensis</name>
    <dbReference type="NCBI Taxonomy" id="1625"/>
    <lineage>
        <taxon>Bacteria</taxon>
        <taxon>Bacillati</taxon>
        <taxon>Bacillota</taxon>
        <taxon>Bacilli</taxon>
        <taxon>Lactobacillales</taxon>
        <taxon>Lactobacillaceae</taxon>
        <taxon>Fructilactobacillus</taxon>
    </lineage>
</organism>
<sequence>MFGNDGRIVSGLTEWYGATYYFDPSTYLKVTNTVENINGYYYYFDDSGRLVSWAQYPSDLTADAKATLAIQTASQFLGQGYVQGGNNPQTGFDCSGLVQYAYGVAGVQLPRLSEQQYYATMPIDGSQARRGDLVFFSRTYNDGSNFDPKSMTQVGIYLGNGKMLDAQGNGIVVENVSDFGQSYPTYYGRVLNF</sequence>
<evidence type="ECO:0000256" key="2">
    <source>
        <dbReference type="ARBA" id="ARBA00022670"/>
    </source>
</evidence>
<reference evidence="6 7" key="1">
    <citation type="submission" date="2018-05" db="EMBL/GenBank/DDBJ databases">
        <title>Lactobacillus sanfranciscensis Ah4 draft denome sequence.</title>
        <authorList>
            <person name="Zhang G."/>
        </authorList>
    </citation>
    <scope>NUCLEOTIDE SEQUENCE [LARGE SCALE GENOMIC DNA]</scope>
    <source>
        <strain evidence="6 7">Ah4</strain>
    </source>
</reference>
<dbReference type="Gene3D" id="3.90.1720.10">
    <property type="entry name" value="endopeptidase domain like (from Nostoc punctiforme)"/>
    <property type="match status" value="1"/>
</dbReference>
<proteinExistence type="inferred from homology"/>
<evidence type="ECO:0000256" key="3">
    <source>
        <dbReference type="ARBA" id="ARBA00022801"/>
    </source>
</evidence>
<evidence type="ECO:0000259" key="5">
    <source>
        <dbReference type="PROSITE" id="PS51935"/>
    </source>
</evidence>
<evidence type="ECO:0000256" key="4">
    <source>
        <dbReference type="ARBA" id="ARBA00022807"/>
    </source>
</evidence>
<keyword evidence="3" id="KW-0378">Hydrolase</keyword>
<protein>
    <recommendedName>
        <fullName evidence="5">NlpC/P60 domain-containing protein</fullName>
    </recommendedName>
</protein>
<dbReference type="Pfam" id="PF00877">
    <property type="entry name" value="NLPC_P60"/>
    <property type="match status" value="1"/>
</dbReference>
<evidence type="ECO:0000313" key="6">
    <source>
        <dbReference type="EMBL" id="TNK89740.1"/>
    </source>
</evidence>
<evidence type="ECO:0000313" key="7">
    <source>
        <dbReference type="Proteomes" id="UP000313312"/>
    </source>
</evidence>
<feature type="domain" description="NlpC/P60" evidence="5">
    <location>
        <begin position="63"/>
        <end position="193"/>
    </location>
</feature>